<reference evidence="2 3" key="1">
    <citation type="submission" date="2020-12" db="EMBL/GenBank/DDBJ databases">
        <title>Whole genome sequences of gut porcine anaerobes.</title>
        <authorList>
            <person name="Kubasova T."/>
            <person name="Jahodarova E."/>
            <person name="Rychlik I."/>
        </authorList>
    </citation>
    <scope>NUCLEOTIDE SEQUENCE [LARGE SCALE GENOMIC DNA]</scope>
    <source>
        <strain evidence="2 3">An867</strain>
    </source>
</reference>
<evidence type="ECO:0000313" key="2">
    <source>
        <dbReference type="EMBL" id="MCF2651558.1"/>
    </source>
</evidence>
<proteinExistence type="predicted"/>
<organism evidence="2 3">
    <name type="scientific">Anaeromassilibacillus senegalensis</name>
    <dbReference type="NCBI Taxonomy" id="1673717"/>
    <lineage>
        <taxon>Bacteria</taxon>
        <taxon>Bacillati</taxon>
        <taxon>Bacillota</taxon>
        <taxon>Clostridia</taxon>
        <taxon>Eubacteriales</taxon>
        <taxon>Acutalibacteraceae</taxon>
        <taxon>Anaeromassilibacillus</taxon>
    </lineage>
</organism>
<name>A0ABS9CKU5_9FIRM</name>
<dbReference type="Proteomes" id="UP001299220">
    <property type="component" value="Unassembled WGS sequence"/>
</dbReference>
<feature type="region of interest" description="Disordered" evidence="1">
    <location>
        <begin position="51"/>
        <end position="76"/>
    </location>
</feature>
<evidence type="ECO:0000313" key="3">
    <source>
        <dbReference type="Proteomes" id="UP001299220"/>
    </source>
</evidence>
<dbReference type="RefSeq" id="WP_235322570.1">
    <property type="nucleotide sequence ID" value="NZ_JAFBIT010000001.1"/>
</dbReference>
<sequence>MIALWILLGILLFLLLLLLIPVYIRAGYGETVTLDVQYLFLKFRLLPAPEKPKPEKKPEPAPKQEKKTEEKKPNAMTEKAKRFINAEGFSGFMQLVGGFLKLTATQAVRIIRKIRLRDFDLYVMTGGEDAAEAAILYGQVCALVYPAAEVLFTLTKCGKRHRRISVDLDYNVKTPYVQLSAAVSIRPLVVVQYGLQYLIGLLPIYQRFQNPRKRKTQNAPAGKPVRN</sequence>
<evidence type="ECO:0000256" key="1">
    <source>
        <dbReference type="SAM" id="MobiDB-lite"/>
    </source>
</evidence>
<dbReference type="EMBL" id="JAFBIT010000001">
    <property type="protein sequence ID" value="MCF2651558.1"/>
    <property type="molecule type" value="Genomic_DNA"/>
</dbReference>
<comment type="caution">
    <text evidence="2">The sequence shown here is derived from an EMBL/GenBank/DDBJ whole genome shotgun (WGS) entry which is preliminary data.</text>
</comment>
<protein>
    <submittedName>
        <fullName evidence="2">DUF2953 domain-containing protein</fullName>
    </submittedName>
</protein>
<accession>A0ABS9CKU5</accession>
<keyword evidence="3" id="KW-1185">Reference proteome</keyword>
<gene>
    <name evidence="2" type="ORF">JQM67_02940</name>
</gene>